<protein>
    <recommendedName>
        <fullName evidence="3">Cytochrome C Planctomycete-type domain-containing protein</fullName>
    </recommendedName>
</protein>
<accession>A0A385SYG9</accession>
<dbReference type="EMBL" id="CP032382">
    <property type="protein sequence ID" value="AYB35147.1"/>
    <property type="molecule type" value="Genomic_DNA"/>
</dbReference>
<dbReference type="Proteomes" id="UP000266183">
    <property type="component" value="Chromosome"/>
</dbReference>
<evidence type="ECO:0000313" key="2">
    <source>
        <dbReference type="Proteomes" id="UP000266183"/>
    </source>
</evidence>
<evidence type="ECO:0000313" key="1">
    <source>
        <dbReference type="EMBL" id="AYB35147.1"/>
    </source>
</evidence>
<sequence length="120" mass="12312">MIIAFVGVCSVGCYNDVISPGSDPNGPPQFVSFSGDLIPLFNAHCNSSGCHDAGPAHAPSLVPEKAYNAIVSGGYINTAVPNSSTLYIVVQTGSMPPTGALPANNAQLILDWVRNGAPNN</sequence>
<proteinExistence type="predicted"/>
<name>A0A385SYG9_9BACT</name>
<dbReference type="KEGG" id="chk:D4L85_33210"/>
<evidence type="ECO:0008006" key="3">
    <source>
        <dbReference type="Google" id="ProtNLM"/>
    </source>
</evidence>
<organism evidence="1 2">
    <name type="scientific">Chryseolinea soli</name>
    <dbReference type="NCBI Taxonomy" id="2321403"/>
    <lineage>
        <taxon>Bacteria</taxon>
        <taxon>Pseudomonadati</taxon>
        <taxon>Bacteroidota</taxon>
        <taxon>Cytophagia</taxon>
        <taxon>Cytophagales</taxon>
        <taxon>Fulvivirgaceae</taxon>
        <taxon>Chryseolinea</taxon>
    </lineage>
</organism>
<gene>
    <name evidence="1" type="ORF">D4L85_33210</name>
</gene>
<keyword evidence="2" id="KW-1185">Reference proteome</keyword>
<reference evidence="2" key="1">
    <citation type="submission" date="2018-09" db="EMBL/GenBank/DDBJ databases">
        <title>Chryseolinea sp. KIS68-18 isolated from soil.</title>
        <authorList>
            <person name="Weon H.-Y."/>
            <person name="Kwon S.-W."/>
            <person name="Lee S.A."/>
        </authorList>
    </citation>
    <scope>NUCLEOTIDE SEQUENCE [LARGE SCALE GENOMIC DNA]</scope>
    <source>
        <strain evidence="2">KIS68-18</strain>
    </source>
</reference>
<dbReference type="AlphaFoldDB" id="A0A385SYG9"/>